<proteinExistence type="predicted"/>
<dbReference type="EMBL" id="LT603719">
    <property type="protein sequence ID" value="SCA96059.1"/>
    <property type="molecule type" value="Genomic_DNA"/>
</dbReference>
<accession>A0A1C3SZS0</accession>
<reference evidence="1" key="2">
    <citation type="submission" date="2016-08" db="EMBL/GenBank/DDBJ databases">
        <title>Klebsiella loci capsule.</title>
        <authorList>
            <person name="Holt K.E."/>
            <person name="Thomson N.R."/>
        </authorList>
    </citation>
    <scope>NUCLEOTIDE SEQUENCE</scope>
    <source>
        <strain evidence="1">INF200</strain>
    </source>
</reference>
<evidence type="ECO:0000313" key="1">
    <source>
        <dbReference type="EMBL" id="SCA96059.1"/>
    </source>
</evidence>
<protein>
    <submittedName>
        <fullName evidence="1">Uncharacterized protein</fullName>
    </submittedName>
</protein>
<gene>
    <name evidence="1" type="primary">KL143_00017</name>
</gene>
<organism evidence="1">
    <name type="scientific">Klebsiella pneumoniae</name>
    <dbReference type="NCBI Taxonomy" id="573"/>
    <lineage>
        <taxon>Bacteria</taxon>
        <taxon>Pseudomonadati</taxon>
        <taxon>Pseudomonadota</taxon>
        <taxon>Gammaproteobacteria</taxon>
        <taxon>Enterobacterales</taxon>
        <taxon>Enterobacteriaceae</taxon>
        <taxon>Klebsiella/Raoultella group</taxon>
        <taxon>Klebsiella</taxon>
        <taxon>Klebsiella pneumoniae complex</taxon>
    </lineage>
</organism>
<sequence>MKYLAYIESPLQAFNLLEYAEVNKITIDILIVNKKTTVSLHNYSQISFVLSKLKAKTLFEIDIEAGKKNIFKIKKTIDAFLSISKESFLLIGGEYRSMIFWYICGKFSQRKVVILDDGTATLRINRTHRHFKRLMRDLLMRALGFVDAFIEPIVFFSVYDLTNKIAKHDILILHKYESFQGKMTSFSKGQITIYIIGSPFFEAGVIDDSNIEILITLEMINKLKGKYSTYDVVYIPHRRESEDKLERIRKVIPVEKLGYPFELLPLVSEKKVTIIAGFYSSLFDNMYAICGKDLKIECFCLPEKVINPSWSGFVSDVYENYKKYPSESFIFNKIT</sequence>
<name>A0A1C3SZS0_KLEPN</name>
<reference evidence="1" key="1">
    <citation type="submission" date="2016-07" db="EMBL/GenBank/DDBJ databases">
        <authorList>
            <person name="Informatics P."/>
        </authorList>
    </citation>
    <scope>NUCLEOTIDE SEQUENCE</scope>
    <source>
        <strain evidence="1">INF200</strain>
    </source>
</reference>
<dbReference type="AlphaFoldDB" id="A0A1C3SZS0"/>